<protein>
    <submittedName>
        <fullName evidence="1">Uncharacterized protein</fullName>
    </submittedName>
</protein>
<dbReference type="Proteomes" id="UP001500791">
    <property type="component" value="Unassembled WGS sequence"/>
</dbReference>
<proteinExistence type="predicted"/>
<sequence>MLVCNWSATDPVWDMVEDLSGVPWQPEGIRTELVESAADITALAENLADQLDHQDARALLLIGRTQHEGPARLQLRAEIPQKNGQRLSQDGPGVVRATAPAGQILEAVTKARVSIVASSENEADDGSRLLYEILTRLDERLETPAVALIRFPKSMPETAIAHTIKSAVHVMTQHLSHAPRFNAAR</sequence>
<keyword evidence="2" id="KW-1185">Reference proteome</keyword>
<organism evidence="1 2">
    <name type="scientific">Brevundimonas terrae</name>
    <dbReference type="NCBI Taxonomy" id="363631"/>
    <lineage>
        <taxon>Bacteria</taxon>
        <taxon>Pseudomonadati</taxon>
        <taxon>Pseudomonadota</taxon>
        <taxon>Alphaproteobacteria</taxon>
        <taxon>Caulobacterales</taxon>
        <taxon>Caulobacteraceae</taxon>
        <taxon>Brevundimonas</taxon>
    </lineage>
</organism>
<accession>A0ABN0YEJ5</accession>
<gene>
    <name evidence="1" type="ORF">GCM10009093_19450</name>
</gene>
<dbReference type="EMBL" id="BAAAEJ010000007">
    <property type="protein sequence ID" value="GAA0392988.1"/>
    <property type="molecule type" value="Genomic_DNA"/>
</dbReference>
<comment type="caution">
    <text evidence="1">The sequence shown here is derived from an EMBL/GenBank/DDBJ whole genome shotgun (WGS) entry which is preliminary data.</text>
</comment>
<evidence type="ECO:0000313" key="1">
    <source>
        <dbReference type="EMBL" id="GAA0392988.1"/>
    </source>
</evidence>
<name>A0ABN0YEJ5_9CAUL</name>
<reference evidence="1 2" key="1">
    <citation type="journal article" date="2019" name="Int. J. Syst. Evol. Microbiol.">
        <title>The Global Catalogue of Microorganisms (GCM) 10K type strain sequencing project: providing services to taxonomists for standard genome sequencing and annotation.</title>
        <authorList>
            <consortium name="The Broad Institute Genomics Platform"/>
            <consortium name="The Broad Institute Genome Sequencing Center for Infectious Disease"/>
            <person name="Wu L."/>
            <person name="Ma J."/>
        </authorList>
    </citation>
    <scope>NUCLEOTIDE SEQUENCE [LARGE SCALE GENOMIC DNA]</scope>
    <source>
        <strain evidence="1 2">JCM 13476</strain>
    </source>
</reference>
<evidence type="ECO:0000313" key="2">
    <source>
        <dbReference type="Proteomes" id="UP001500791"/>
    </source>
</evidence>